<evidence type="ECO:0000256" key="4">
    <source>
        <dbReference type="ARBA" id="ARBA00023163"/>
    </source>
</evidence>
<dbReference type="GO" id="GO:0006357">
    <property type="term" value="P:regulation of transcription by RNA polymerase II"/>
    <property type="evidence" value="ECO:0000318"/>
    <property type="project" value="GO_Central"/>
</dbReference>
<dbReference type="GO" id="GO:0000978">
    <property type="term" value="F:RNA polymerase II cis-regulatory region sequence-specific DNA binding"/>
    <property type="evidence" value="ECO:0000318"/>
    <property type="project" value="GO_Central"/>
</dbReference>
<dbReference type="CDD" id="cd11393">
    <property type="entry name" value="bHLH_AtbHLH_like"/>
    <property type="match status" value="1"/>
</dbReference>
<keyword evidence="2" id="KW-0805">Transcription regulation</keyword>
<evidence type="ECO:0000313" key="8">
    <source>
        <dbReference type="Proteomes" id="UP000189703"/>
    </source>
</evidence>
<dbReference type="FunCoup" id="A0A1U8ATW5">
    <property type="interactions" value="49"/>
</dbReference>
<dbReference type="OMA" id="KPPTMLC"/>
<dbReference type="InParanoid" id="A0A1U8ATW5"/>
<evidence type="ECO:0000256" key="1">
    <source>
        <dbReference type="ARBA" id="ARBA00004123"/>
    </source>
</evidence>
<keyword evidence="3" id="KW-0238">DNA-binding</keyword>
<evidence type="ECO:0000313" key="9">
    <source>
        <dbReference type="RefSeq" id="XP_010271336.1"/>
    </source>
</evidence>
<evidence type="ECO:0000256" key="6">
    <source>
        <dbReference type="SAM" id="MobiDB-lite"/>
    </source>
</evidence>
<dbReference type="PANTHER" id="PTHR16223:SF171">
    <property type="entry name" value="BASIC HELIX-LOOP-HELIX (BHLH) DNA-BINDING SUPERFAMILY PROTEIN"/>
    <property type="match status" value="1"/>
</dbReference>
<dbReference type="PROSITE" id="PS50888">
    <property type="entry name" value="BHLH"/>
    <property type="match status" value="1"/>
</dbReference>
<comment type="subcellular location">
    <subcellularLocation>
        <location evidence="1">Nucleus</location>
    </subcellularLocation>
</comment>
<accession>A0A1U8ATW5</accession>
<keyword evidence="8" id="KW-1185">Reference proteome</keyword>
<dbReference type="AlphaFoldDB" id="A0A1U8ATW5"/>
<gene>
    <name evidence="9" type="primary">LOC104607390</name>
</gene>
<protein>
    <submittedName>
        <fullName evidence="9">Transcription factor bHLH113</fullName>
    </submittedName>
</protein>
<dbReference type="InterPro" id="IPR045239">
    <property type="entry name" value="bHLH95_bHLH"/>
</dbReference>
<dbReference type="GO" id="GO:0005634">
    <property type="term" value="C:nucleus"/>
    <property type="evidence" value="ECO:0000318"/>
    <property type="project" value="GO_Central"/>
</dbReference>
<dbReference type="FunFam" id="4.10.280.10:FF:000075">
    <property type="entry name" value="Transcription factor bHLH113 family"/>
    <property type="match status" value="1"/>
</dbReference>
<dbReference type="GO" id="GO:0046983">
    <property type="term" value="F:protein dimerization activity"/>
    <property type="evidence" value="ECO:0007669"/>
    <property type="project" value="InterPro"/>
</dbReference>
<dbReference type="Gene3D" id="4.10.280.10">
    <property type="entry name" value="Helix-loop-helix DNA-binding domain"/>
    <property type="match status" value="1"/>
</dbReference>
<proteinExistence type="predicted"/>
<dbReference type="Proteomes" id="UP000189703">
    <property type="component" value="Unplaced"/>
</dbReference>
<feature type="compositionally biased region" description="Basic and acidic residues" evidence="6">
    <location>
        <begin position="100"/>
        <end position="113"/>
    </location>
</feature>
<organism evidence="8 9">
    <name type="scientific">Nelumbo nucifera</name>
    <name type="common">Sacred lotus</name>
    <dbReference type="NCBI Taxonomy" id="4432"/>
    <lineage>
        <taxon>Eukaryota</taxon>
        <taxon>Viridiplantae</taxon>
        <taxon>Streptophyta</taxon>
        <taxon>Embryophyta</taxon>
        <taxon>Tracheophyta</taxon>
        <taxon>Spermatophyta</taxon>
        <taxon>Magnoliopsida</taxon>
        <taxon>Proteales</taxon>
        <taxon>Nelumbonaceae</taxon>
        <taxon>Nelumbo</taxon>
    </lineage>
</organism>
<dbReference type="InterPro" id="IPR045843">
    <property type="entry name" value="IND-like"/>
</dbReference>
<keyword evidence="4" id="KW-0804">Transcription</keyword>
<dbReference type="KEGG" id="nnu:104607390"/>
<dbReference type="GO" id="GO:0000981">
    <property type="term" value="F:DNA-binding transcription factor activity, RNA polymerase II-specific"/>
    <property type="evidence" value="ECO:0000318"/>
    <property type="project" value="GO_Central"/>
</dbReference>
<dbReference type="eggNOG" id="ENOG502RXFS">
    <property type="taxonomic scope" value="Eukaryota"/>
</dbReference>
<name>A0A1U8ATW5_NELNU</name>
<dbReference type="SUPFAM" id="SSF47459">
    <property type="entry name" value="HLH, helix-loop-helix DNA-binding domain"/>
    <property type="match status" value="1"/>
</dbReference>
<keyword evidence="5" id="KW-0539">Nucleus</keyword>
<evidence type="ECO:0000256" key="3">
    <source>
        <dbReference type="ARBA" id="ARBA00023125"/>
    </source>
</evidence>
<dbReference type="InterPro" id="IPR011598">
    <property type="entry name" value="bHLH_dom"/>
</dbReference>
<dbReference type="RefSeq" id="XP_010271336.1">
    <property type="nucleotide sequence ID" value="XM_010273034.2"/>
</dbReference>
<evidence type="ECO:0000256" key="2">
    <source>
        <dbReference type="ARBA" id="ARBA00023015"/>
    </source>
</evidence>
<dbReference type="InterPro" id="IPR036638">
    <property type="entry name" value="HLH_DNA-bd_sf"/>
</dbReference>
<sequence>MAANEGYDDDPLVTGSFSQLMGSGDVVGLDMAESFIYPSSFPTVNPPKMLCFGNACNQGVGERGFSDQGMVAQKSGITGSDSSSASSSNNSSSSSLSRSKKPESGEVKTEQKKRNGSAPASAPRLNSTSEAPNENRKTYKRTKTENLASTRPTKAKKEKLGERITALQQLVSPFGKTDTASVLHEAMGYIKFLHDQVQVLSSPYLQRLPSSSHHLHEGRENEDDESRYDLRSRGLCLVPVACTVHVADSNGADFWSPAMGSSNTKH</sequence>
<evidence type="ECO:0000259" key="7">
    <source>
        <dbReference type="PROSITE" id="PS50888"/>
    </source>
</evidence>
<feature type="compositionally biased region" description="Low complexity" evidence="6">
    <location>
        <begin position="80"/>
        <end position="97"/>
    </location>
</feature>
<dbReference type="GeneID" id="104607390"/>
<feature type="region of interest" description="Disordered" evidence="6">
    <location>
        <begin position="62"/>
        <end position="160"/>
    </location>
</feature>
<dbReference type="PANTHER" id="PTHR16223">
    <property type="entry name" value="TRANSCRIPTION FACTOR BHLH83-RELATED"/>
    <property type="match status" value="1"/>
</dbReference>
<dbReference type="OrthoDB" id="673975at2759"/>
<evidence type="ECO:0000256" key="5">
    <source>
        <dbReference type="ARBA" id="ARBA00023242"/>
    </source>
</evidence>
<reference evidence="9" key="1">
    <citation type="submission" date="2025-08" db="UniProtKB">
        <authorList>
            <consortium name="RefSeq"/>
        </authorList>
    </citation>
    <scope>IDENTIFICATION</scope>
</reference>
<feature type="domain" description="BHLH" evidence="7">
    <location>
        <begin position="144"/>
        <end position="193"/>
    </location>
</feature>